<comment type="caution">
    <text evidence="6">The sequence shown here is derived from an EMBL/GenBank/DDBJ whole genome shotgun (WGS) entry which is preliminary data.</text>
</comment>
<dbReference type="InterPro" id="IPR024087">
    <property type="entry name" value="Creatininase-like_sf"/>
</dbReference>
<protein>
    <submittedName>
        <fullName evidence="6">Creatininase family protein</fullName>
    </submittedName>
</protein>
<evidence type="ECO:0000313" key="7">
    <source>
        <dbReference type="Proteomes" id="UP001500618"/>
    </source>
</evidence>
<comment type="similarity">
    <text evidence="5">Belongs to the creatininase superfamily.</text>
</comment>
<keyword evidence="4" id="KW-0862">Zinc</keyword>
<dbReference type="SUPFAM" id="SSF102215">
    <property type="entry name" value="Creatininase"/>
    <property type="match status" value="1"/>
</dbReference>
<dbReference type="RefSeq" id="WP_344311033.1">
    <property type="nucleotide sequence ID" value="NZ_BAAANY010000009.1"/>
</dbReference>
<dbReference type="InterPro" id="IPR003785">
    <property type="entry name" value="Creatininase/forma_Hydrolase"/>
</dbReference>
<accession>A0ABN2H161</accession>
<dbReference type="PANTHER" id="PTHR35005:SF1">
    <property type="entry name" value="2-AMINO-5-FORMYLAMINO-6-RIBOSYLAMINOPYRIMIDIN-4(3H)-ONE 5'-MONOPHOSPHATE DEFORMYLASE"/>
    <property type="match status" value="1"/>
</dbReference>
<reference evidence="6 7" key="1">
    <citation type="journal article" date="2019" name="Int. J. Syst. Evol. Microbiol.">
        <title>The Global Catalogue of Microorganisms (GCM) 10K type strain sequencing project: providing services to taxonomists for standard genome sequencing and annotation.</title>
        <authorList>
            <consortium name="The Broad Institute Genomics Platform"/>
            <consortium name="The Broad Institute Genome Sequencing Center for Infectious Disease"/>
            <person name="Wu L."/>
            <person name="Ma J."/>
        </authorList>
    </citation>
    <scope>NUCLEOTIDE SEQUENCE [LARGE SCALE GENOMIC DNA]</scope>
    <source>
        <strain evidence="6 7">JCM 14718</strain>
    </source>
</reference>
<evidence type="ECO:0000313" key="6">
    <source>
        <dbReference type="EMBL" id="GAA1680247.1"/>
    </source>
</evidence>
<evidence type="ECO:0000256" key="3">
    <source>
        <dbReference type="ARBA" id="ARBA00022801"/>
    </source>
</evidence>
<evidence type="ECO:0000256" key="4">
    <source>
        <dbReference type="ARBA" id="ARBA00022833"/>
    </source>
</evidence>
<evidence type="ECO:0000256" key="5">
    <source>
        <dbReference type="ARBA" id="ARBA00024029"/>
    </source>
</evidence>
<gene>
    <name evidence="6" type="ORF">GCM10009765_31820</name>
</gene>
<keyword evidence="3" id="KW-0378">Hydrolase</keyword>
<name>A0ABN2H161_9ACTN</name>
<dbReference type="EMBL" id="BAAANY010000009">
    <property type="protein sequence ID" value="GAA1680247.1"/>
    <property type="molecule type" value="Genomic_DNA"/>
</dbReference>
<proteinExistence type="inferred from homology"/>
<keyword evidence="7" id="KW-1185">Reference proteome</keyword>
<dbReference type="PANTHER" id="PTHR35005">
    <property type="entry name" value="3-DEHYDRO-SCYLLO-INOSOSE HYDROLASE"/>
    <property type="match status" value="1"/>
</dbReference>
<keyword evidence="2" id="KW-0479">Metal-binding</keyword>
<evidence type="ECO:0000256" key="2">
    <source>
        <dbReference type="ARBA" id="ARBA00022723"/>
    </source>
</evidence>
<dbReference type="Proteomes" id="UP001500618">
    <property type="component" value="Unassembled WGS sequence"/>
</dbReference>
<sequence length="269" mass="28680">MHLFTTATSTDEYGRDSRIAVLPVGSFEQHGDHLPLATDTIVACLIAKRIAEANSLFLLPPVTMSCSHEHEGFPGTVAVSAKTLMCIVDDVRASLARAGIRRLVIVNGHGGNYVLSNVVQEANVDGPCVSLFPGRSDWETARKHAGMISTDAEDMHGGEAETSMLMHACPELVRPTYMTSDYHATERPHLLVVGMRGYTPSGIIGRSSEATPEKGRDMLDSLTAAFADHLRVLALQPAPVPGGSLPGLVSVHCDGPRAEEVFGVRISGS</sequence>
<dbReference type="Gene3D" id="3.40.50.10310">
    <property type="entry name" value="Creatininase"/>
    <property type="match status" value="1"/>
</dbReference>
<dbReference type="Pfam" id="PF02633">
    <property type="entry name" value="Creatininase"/>
    <property type="match status" value="1"/>
</dbReference>
<organism evidence="6 7">
    <name type="scientific">Fodinicola feengrottensis</name>
    <dbReference type="NCBI Taxonomy" id="435914"/>
    <lineage>
        <taxon>Bacteria</taxon>
        <taxon>Bacillati</taxon>
        <taxon>Actinomycetota</taxon>
        <taxon>Actinomycetes</taxon>
        <taxon>Mycobacteriales</taxon>
        <taxon>Fodinicola</taxon>
    </lineage>
</organism>
<comment type="cofactor">
    <cofactor evidence="1">
        <name>Zn(2+)</name>
        <dbReference type="ChEBI" id="CHEBI:29105"/>
    </cofactor>
</comment>
<evidence type="ECO:0000256" key="1">
    <source>
        <dbReference type="ARBA" id="ARBA00001947"/>
    </source>
</evidence>